<dbReference type="GO" id="GO:0004665">
    <property type="term" value="F:prephenate dehydrogenase (NADP+) activity"/>
    <property type="evidence" value="ECO:0007669"/>
    <property type="project" value="InterPro"/>
</dbReference>
<feature type="domain" description="Prephenate/arogenate dehydrogenase" evidence="11">
    <location>
        <begin position="4"/>
        <end position="291"/>
    </location>
</feature>
<keyword evidence="5" id="KW-0827">Tyrosine biosynthesis</keyword>
<gene>
    <name evidence="12" type="ORF">H9705_06615</name>
</gene>
<dbReference type="EC" id="1.3.1.12" evidence="3"/>
<evidence type="ECO:0000313" key="12">
    <source>
        <dbReference type="EMBL" id="HJC15484.1"/>
    </source>
</evidence>
<dbReference type="EMBL" id="DWWU01000029">
    <property type="protein sequence ID" value="HJC15484.1"/>
    <property type="molecule type" value="Genomic_DNA"/>
</dbReference>
<evidence type="ECO:0000256" key="1">
    <source>
        <dbReference type="ARBA" id="ARBA00005067"/>
    </source>
</evidence>
<sequence length="366" mass="41074">MDKITVGFIGLGLIGGSIARAMKKFRTDCYLMAYSHTTATLKEAIDAGVIDVALTEHDPRFSECDYIFLCAPVTTNLSYLPFLSEIIKPSCIITDVGSVKGEIHREVQKIRLIRNFIGGHPMAGSEKTGFANSTDYLLENAYYVITPESEIEISALSDFVELVRSLKAIPMVLTYEEHDYVTAAVSHLPHIVAATLVNTLEHLDTPEEYMKMIAAGGFKDITRIASSSPVMWQQICASNREQISRVLDAYIRALVQAKYLVDNQKTDDIFQMFESAKDYRDSLPDMKSMTSRMYVLYCDLYDETGGIAAVTTLLAKNDINIKNIGIIHNREFEEGVLRIEFYQADACDRAKTVLEETSYRVHLPKN</sequence>
<dbReference type="FunFam" id="3.40.50.720:FF:000208">
    <property type="entry name" value="Prephenate dehydrogenase"/>
    <property type="match status" value="1"/>
</dbReference>
<dbReference type="FunFam" id="1.10.3660.10:FF:000003">
    <property type="entry name" value="Prephenate dehydrogenase"/>
    <property type="match status" value="1"/>
</dbReference>
<dbReference type="SUPFAM" id="SSF55021">
    <property type="entry name" value="ACT-like"/>
    <property type="match status" value="1"/>
</dbReference>
<evidence type="ECO:0000256" key="10">
    <source>
        <dbReference type="ARBA" id="ARBA00049260"/>
    </source>
</evidence>
<keyword evidence="9" id="KW-0057">Aromatic amino acid biosynthesis</keyword>
<dbReference type="InterPro" id="IPR036291">
    <property type="entry name" value="NAD(P)-bd_dom_sf"/>
</dbReference>
<dbReference type="Gene3D" id="1.10.3660.10">
    <property type="entry name" value="6-phosphogluconate dehydrogenase C-terminal like domain"/>
    <property type="match status" value="1"/>
</dbReference>
<dbReference type="GO" id="GO:0070403">
    <property type="term" value="F:NAD+ binding"/>
    <property type="evidence" value="ECO:0007669"/>
    <property type="project" value="InterPro"/>
</dbReference>
<dbReference type="AlphaFoldDB" id="A0A9D2N9C8"/>
<dbReference type="Gene3D" id="3.40.50.720">
    <property type="entry name" value="NAD(P)-binding Rossmann-like Domain"/>
    <property type="match status" value="1"/>
</dbReference>
<dbReference type="SUPFAM" id="SSF48179">
    <property type="entry name" value="6-phosphogluconate dehydrogenase C-terminal domain-like"/>
    <property type="match status" value="1"/>
</dbReference>
<comment type="pathway">
    <text evidence="1">Amino-acid biosynthesis; L-tyrosine biosynthesis; (4-hydroxyphenyl)pyruvate from prephenate (NAD(+) route): step 1/1.</text>
</comment>
<evidence type="ECO:0000256" key="9">
    <source>
        <dbReference type="ARBA" id="ARBA00023141"/>
    </source>
</evidence>
<dbReference type="InterPro" id="IPR003099">
    <property type="entry name" value="Prephen_DH"/>
</dbReference>
<evidence type="ECO:0000256" key="4">
    <source>
        <dbReference type="ARBA" id="ARBA00016891"/>
    </source>
</evidence>
<evidence type="ECO:0000256" key="2">
    <source>
        <dbReference type="ARBA" id="ARBA00007964"/>
    </source>
</evidence>
<dbReference type="InterPro" id="IPR050812">
    <property type="entry name" value="Preph/Arog_dehydrog"/>
</dbReference>
<name>A0A9D2N9C8_9FIRM</name>
<dbReference type="InterPro" id="IPR008927">
    <property type="entry name" value="6-PGluconate_DH-like_C_sf"/>
</dbReference>
<keyword evidence="6" id="KW-0028">Amino-acid biosynthesis</keyword>
<dbReference type="SUPFAM" id="SSF51735">
    <property type="entry name" value="NAD(P)-binding Rossmann-fold domains"/>
    <property type="match status" value="1"/>
</dbReference>
<dbReference type="Proteomes" id="UP000823849">
    <property type="component" value="Unassembled WGS sequence"/>
</dbReference>
<dbReference type="Pfam" id="PF02153">
    <property type="entry name" value="PDH_N"/>
    <property type="match status" value="1"/>
</dbReference>
<accession>A0A9D2N9C8</accession>
<dbReference type="PANTHER" id="PTHR21363:SF0">
    <property type="entry name" value="PREPHENATE DEHYDROGENASE [NADP(+)]"/>
    <property type="match status" value="1"/>
</dbReference>
<dbReference type="GO" id="GO:0006571">
    <property type="term" value="P:tyrosine biosynthetic process"/>
    <property type="evidence" value="ECO:0007669"/>
    <property type="project" value="UniProtKB-KW"/>
</dbReference>
<evidence type="ECO:0000313" key="13">
    <source>
        <dbReference type="Proteomes" id="UP000823849"/>
    </source>
</evidence>
<reference evidence="12" key="1">
    <citation type="journal article" date="2021" name="PeerJ">
        <title>Extensive microbial diversity within the chicken gut microbiome revealed by metagenomics and culture.</title>
        <authorList>
            <person name="Gilroy R."/>
            <person name="Ravi A."/>
            <person name="Getino M."/>
            <person name="Pursley I."/>
            <person name="Horton D.L."/>
            <person name="Alikhan N.F."/>
            <person name="Baker D."/>
            <person name="Gharbi K."/>
            <person name="Hall N."/>
            <person name="Watson M."/>
            <person name="Adriaenssens E.M."/>
            <person name="Foster-Nyarko E."/>
            <person name="Jarju S."/>
            <person name="Secka A."/>
            <person name="Antonio M."/>
            <person name="Oren A."/>
            <person name="Chaudhuri R.R."/>
            <person name="La Ragione R."/>
            <person name="Hildebrand F."/>
            <person name="Pallen M.J."/>
        </authorList>
    </citation>
    <scope>NUCLEOTIDE SEQUENCE</scope>
    <source>
        <strain evidence="12">CHK185-5351</strain>
    </source>
</reference>
<reference evidence="12" key="2">
    <citation type="submission" date="2021-04" db="EMBL/GenBank/DDBJ databases">
        <authorList>
            <person name="Gilroy R."/>
        </authorList>
    </citation>
    <scope>NUCLEOTIDE SEQUENCE</scope>
    <source>
        <strain evidence="12">CHK185-5351</strain>
    </source>
</reference>
<dbReference type="InterPro" id="IPR046826">
    <property type="entry name" value="PDH_N"/>
</dbReference>
<protein>
    <recommendedName>
        <fullName evidence="4">Prephenate dehydrogenase</fullName>
        <ecNumber evidence="3">1.3.1.12</ecNumber>
    </recommendedName>
</protein>
<evidence type="ECO:0000259" key="11">
    <source>
        <dbReference type="PROSITE" id="PS51176"/>
    </source>
</evidence>
<dbReference type="Gene3D" id="3.30.70.260">
    <property type="match status" value="1"/>
</dbReference>
<comment type="catalytic activity">
    <reaction evidence="10">
        <text>prephenate + NAD(+) = 3-(4-hydroxyphenyl)pyruvate + CO2 + NADH</text>
        <dbReference type="Rhea" id="RHEA:13869"/>
        <dbReference type="ChEBI" id="CHEBI:16526"/>
        <dbReference type="ChEBI" id="CHEBI:29934"/>
        <dbReference type="ChEBI" id="CHEBI:36242"/>
        <dbReference type="ChEBI" id="CHEBI:57540"/>
        <dbReference type="ChEBI" id="CHEBI:57945"/>
        <dbReference type="EC" id="1.3.1.12"/>
    </reaction>
</comment>
<evidence type="ECO:0000256" key="7">
    <source>
        <dbReference type="ARBA" id="ARBA00023002"/>
    </source>
</evidence>
<evidence type="ECO:0000256" key="8">
    <source>
        <dbReference type="ARBA" id="ARBA00023027"/>
    </source>
</evidence>
<dbReference type="InterPro" id="IPR046825">
    <property type="entry name" value="PDH_C"/>
</dbReference>
<keyword evidence="7" id="KW-0560">Oxidoreductase</keyword>
<dbReference type="Pfam" id="PF20463">
    <property type="entry name" value="PDH_C"/>
    <property type="match status" value="1"/>
</dbReference>
<dbReference type="GO" id="GO:0008977">
    <property type="term" value="F:prephenate dehydrogenase (NAD+) activity"/>
    <property type="evidence" value="ECO:0007669"/>
    <property type="project" value="UniProtKB-EC"/>
</dbReference>
<keyword evidence="8" id="KW-0520">NAD</keyword>
<dbReference type="PANTHER" id="PTHR21363">
    <property type="entry name" value="PREPHENATE DEHYDROGENASE"/>
    <property type="match status" value="1"/>
</dbReference>
<organism evidence="12 13">
    <name type="scientific">Candidatus Fusicatenibacter intestinigallinarum</name>
    <dbReference type="NCBI Taxonomy" id="2838598"/>
    <lineage>
        <taxon>Bacteria</taxon>
        <taxon>Bacillati</taxon>
        <taxon>Bacillota</taxon>
        <taxon>Clostridia</taxon>
        <taxon>Lachnospirales</taxon>
        <taxon>Lachnospiraceae</taxon>
        <taxon>Fusicatenibacter</taxon>
    </lineage>
</organism>
<evidence type="ECO:0000256" key="3">
    <source>
        <dbReference type="ARBA" id="ARBA00012068"/>
    </source>
</evidence>
<proteinExistence type="inferred from homology"/>
<dbReference type="PROSITE" id="PS51176">
    <property type="entry name" value="PDH_ADH"/>
    <property type="match status" value="1"/>
</dbReference>
<comment type="similarity">
    <text evidence="2">Belongs to the prephenate/arogenate dehydrogenase family.</text>
</comment>
<evidence type="ECO:0000256" key="5">
    <source>
        <dbReference type="ARBA" id="ARBA00022498"/>
    </source>
</evidence>
<evidence type="ECO:0000256" key="6">
    <source>
        <dbReference type="ARBA" id="ARBA00022605"/>
    </source>
</evidence>
<comment type="caution">
    <text evidence="12">The sequence shown here is derived from an EMBL/GenBank/DDBJ whole genome shotgun (WGS) entry which is preliminary data.</text>
</comment>
<dbReference type="InterPro" id="IPR045865">
    <property type="entry name" value="ACT-like_dom_sf"/>
</dbReference>